<evidence type="ECO:0000313" key="5">
    <source>
        <dbReference type="EMBL" id="BAS26322.1"/>
    </source>
</evidence>
<dbReference type="EMBL" id="AP014924">
    <property type="protein sequence ID" value="BAS26322.1"/>
    <property type="molecule type" value="Genomic_DNA"/>
</dbReference>
<dbReference type="KEGG" id="lpil:LIP_0465"/>
<dbReference type="GO" id="GO:0015768">
    <property type="term" value="P:maltose transport"/>
    <property type="evidence" value="ECO:0007669"/>
    <property type="project" value="TreeGrafter"/>
</dbReference>
<evidence type="ECO:0000313" key="6">
    <source>
        <dbReference type="Proteomes" id="UP000065807"/>
    </source>
</evidence>
<feature type="chain" id="PRO_5005486947" evidence="4">
    <location>
        <begin position="28"/>
        <end position="422"/>
    </location>
</feature>
<name>A0A0K2SH14_LIMPI</name>
<accession>A0A0K2SH14</accession>
<protein>
    <submittedName>
        <fullName evidence="5">ABC transporter substrate-binding protein</fullName>
    </submittedName>
</protein>
<proteinExistence type="inferred from homology"/>
<keyword evidence="2" id="KW-0813">Transport</keyword>
<dbReference type="Gene3D" id="3.40.190.10">
    <property type="entry name" value="Periplasmic binding protein-like II"/>
    <property type="match status" value="1"/>
</dbReference>
<dbReference type="Proteomes" id="UP000065807">
    <property type="component" value="Chromosome"/>
</dbReference>
<evidence type="ECO:0000256" key="1">
    <source>
        <dbReference type="ARBA" id="ARBA00008520"/>
    </source>
</evidence>
<gene>
    <name evidence="5" type="ORF">LIP_0465</name>
</gene>
<reference evidence="6" key="1">
    <citation type="submission" date="2015-07" db="EMBL/GenBank/DDBJ databases">
        <title>Complete genome sequence and phylogenetic analysis of Limnochorda pilosa.</title>
        <authorList>
            <person name="Watanabe M."/>
            <person name="Kojima H."/>
            <person name="Fukui M."/>
        </authorList>
    </citation>
    <scope>NUCLEOTIDE SEQUENCE [LARGE SCALE GENOMIC DNA]</scope>
    <source>
        <strain evidence="6">HC45</strain>
    </source>
</reference>
<comment type="similarity">
    <text evidence="1">Belongs to the bacterial solute-binding protein 1 family.</text>
</comment>
<dbReference type="InterPro" id="IPR006059">
    <property type="entry name" value="SBP"/>
</dbReference>
<dbReference type="AlphaFoldDB" id="A0A0K2SH14"/>
<evidence type="ECO:0000256" key="2">
    <source>
        <dbReference type="ARBA" id="ARBA00022448"/>
    </source>
</evidence>
<dbReference type="RefSeq" id="WP_068133779.1">
    <property type="nucleotide sequence ID" value="NZ_AP014924.1"/>
</dbReference>
<dbReference type="PANTHER" id="PTHR30061:SF50">
    <property type="entry name" value="MALTOSE_MALTODEXTRIN-BINDING PERIPLASMIC PROTEIN"/>
    <property type="match status" value="1"/>
</dbReference>
<keyword evidence="3 4" id="KW-0732">Signal</keyword>
<dbReference type="GO" id="GO:1901982">
    <property type="term" value="F:maltose binding"/>
    <property type="evidence" value="ECO:0007669"/>
    <property type="project" value="TreeGrafter"/>
</dbReference>
<dbReference type="STRING" id="1555112.LIP_0465"/>
<dbReference type="SUPFAM" id="SSF53850">
    <property type="entry name" value="Periplasmic binding protein-like II"/>
    <property type="match status" value="1"/>
</dbReference>
<sequence>MVKLRKWGLLAVALGAILVLGTGSAQAAGLVYSGWLGEEGQARASVQYVIERWNQEHPDQAARWEGWPFSQALNQMILRYNSGAPVDTAHINTDWLPVLVGAGALVDLRTVLDPAVFETFDPAALGAGTQDGVVYGLPRTIGSIAMISNPELLQKAGISRAPRTVKEFEAALAALRKADPDVIPYAFATDVGTLGKDFQMWLWTFGGRVFGDDGRVTIDGPEGVAALSWLKERVDRGEIAVGLSRFDARTLFANRRVGFYDDAVVAKGILRNQSGVASDGELLAFARPMARPVLEEDDPPAHLLWGHLLVVFDGPNAKAAARFAALAASTDAALVRYRNEGVPPATREALAAPEVKDDAWISGWVPALTRTARPAETEAFAQKAALEAIIAEEVQGALTGQKSVERALRDASRRLTEATRSK</sequence>
<reference evidence="6" key="2">
    <citation type="journal article" date="2016" name="Int. J. Syst. Evol. Microbiol.">
        <title>Complete genome sequence and cell structure of Limnochorda pilosa, a Gram-negative spore-former within the phylum Firmicutes.</title>
        <authorList>
            <person name="Watanabe M."/>
            <person name="Kojima H."/>
            <person name="Fukui M."/>
        </authorList>
    </citation>
    <scope>NUCLEOTIDE SEQUENCE [LARGE SCALE GENOMIC DNA]</scope>
    <source>
        <strain evidence="6">HC45</strain>
    </source>
</reference>
<dbReference type="GO" id="GO:0055052">
    <property type="term" value="C:ATP-binding cassette (ABC) transporter complex, substrate-binding subunit-containing"/>
    <property type="evidence" value="ECO:0007669"/>
    <property type="project" value="TreeGrafter"/>
</dbReference>
<evidence type="ECO:0000256" key="4">
    <source>
        <dbReference type="SAM" id="SignalP"/>
    </source>
</evidence>
<dbReference type="PANTHER" id="PTHR30061">
    <property type="entry name" value="MALTOSE-BINDING PERIPLASMIC PROTEIN"/>
    <property type="match status" value="1"/>
</dbReference>
<keyword evidence="6" id="KW-1185">Reference proteome</keyword>
<feature type="signal peptide" evidence="4">
    <location>
        <begin position="1"/>
        <end position="27"/>
    </location>
</feature>
<organism evidence="5 6">
    <name type="scientific">Limnochorda pilosa</name>
    <dbReference type="NCBI Taxonomy" id="1555112"/>
    <lineage>
        <taxon>Bacteria</taxon>
        <taxon>Bacillati</taxon>
        <taxon>Bacillota</taxon>
        <taxon>Limnochordia</taxon>
        <taxon>Limnochordales</taxon>
        <taxon>Limnochordaceae</taxon>
        <taxon>Limnochorda</taxon>
    </lineage>
</organism>
<dbReference type="GO" id="GO:0042956">
    <property type="term" value="P:maltodextrin transmembrane transport"/>
    <property type="evidence" value="ECO:0007669"/>
    <property type="project" value="TreeGrafter"/>
</dbReference>
<evidence type="ECO:0000256" key="3">
    <source>
        <dbReference type="ARBA" id="ARBA00022729"/>
    </source>
</evidence>
<dbReference type="Pfam" id="PF01547">
    <property type="entry name" value="SBP_bac_1"/>
    <property type="match status" value="1"/>
</dbReference>
<dbReference type="OrthoDB" id="2060074at2"/>